<proteinExistence type="predicted"/>
<dbReference type="InterPro" id="IPR045584">
    <property type="entry name" value="Pilin-like"/>
</dbReference>
<dbReference type="SUPFAM" id="SSF54523">
    <property type="entry name" value="Pili subunits"/>
    <property type="match status" value="1"/>
</dbReference>
<evidence type="ECO:0000313" key="4">
    <source>
        <dbReference type="Proteomes" id="UP000739565"/>
    </source>
</evidence>
<protein>
    <submittedName>
        <fullName evidence="3">Prepilin-type cleavage/methylation domain-containing protein</fullName>
    </submittedName>
</protein>
<evidence type="ECO:0000259" key="2">
    <source>
        <dbReference type="Pfam" id="PF08805"/>
    </source>
</evidence>
<dbReference type="Pfam" id="PF08805">
    <property type="entry name" value="PilS"/>
    <property type="match status" value="1"/>
</dbReference>
<gene>
    <name evidence="3" type="ORF">KZZ10_02520</name>
</gene>
<dbReference type="InterPro" id="IPR014911">
    <property type="entry name" value="PilS_N"/>
</dbReference>
<keyword evidence="1" id="KW-0472">Membrane</keyword>
<feature type="domain" description="Type 4 secretion system PilS N-terminal" evidence="2">
    <location>
        <begin position="120"/>
        <end position="207"/>
    </location>
</feature>
<evidence type="ECO:0000313" key="3">
    <source>
        <dbReference type="EMBL" id="MBZ1349509.1"/>
    </source>
</evidence>
<evidence type="ECO:0000256" key="1">
    <source>
        <dbReference type="SAM" id="Phobius"/>
    </source>
</evidence>
<feature type="transmembrane region" description="Helical" evidence="1">
    <location>
        <begin position="21"/>
        <end position="45"/>
    </location>
</feature>
<dbReference type="AlphaFoldDB" id="A0A953N7F0"/>
<dbReference type="RefSeq" id="WP_259660019.1">
    <property type="nucleotide sequence ID" value="NZ_JAHXRI010000004.1"/>
</dbReference>
<dbReference type="Proteomes" id="UP000739565">
    <property type="component" value="Unassembled WGS sequence"/>
</dbReference>
<name>A0A953N7F0_9BURK</name>
<accession>A0A953N7F0</accession>
<dbReference type="Gene3D" id="3.30.1690.10">
    <property type="entry name" value="TcpA-like pilin"/>
    <property type="match status" value="1"/>
</dbReference>
<comment type="caution">
    <text evidence="3">The sequence shown here is derived from an EMBL/GenBank/DDBJ whole genome shotgun (WGS) entry which is preliminary data.</text>
</comment>
<dbReference type="InterPro" id="IPR012902">
    <property type="entry name" value="N_methyl_site"/>
</dbReference>
<dbReference type="PROSITE" id="PS00409">
    <property type="entry name" value="PROKAR_NTER_METHYL"/>
    <property type="match status" value="1"/>
</dbReference>
<reference evidence="3" key="1">
    <citation type="submission" date="2021-07" db="EMBL/GenBank/DDBJ databases">
        <title>New genus and species of the family Alcaligenaceae.</title>
        <authorList>
            <person name="Hahn M.W."/>
        </authorList>
    </citation>
    <scope>NUCLEOTIDE SEQUENCE</scope>
    <source>
        <strain evidence="3">LF4-65</strain>
    </source>
</reference>
<dbReference type="EMBL" id="JAHXRI010000004">
    <property type="protein sequence ID" value="MBZ1349509.1"/>
    <property type="molecule type" value="Genomic_DNA"/>
</dbReference>
<keyword evidence="4" id="KW-1185">Reference proteome</keyword>
<keyword evidence="1" id="KW-0812">Transmembrane</keyword>
<organism evidence="3 4">
    <name type="scientific">Zwartia hollandica</name>
    <dbReference type="NCBI Taxonomy" id="324606"/>
    <lineage>
        <taxon>Bacteria</taxon>
        <taxon>Pseudomonadati</taxon>
        <taxon>Pseudomonadota</taxon>
        <taxon>Betaproteobacteria</taxon>
        <taxon>Burkholderiales</taxon>
        <taxon>Alcaligenaceae</taxon>
        <taxon>Zwartia</taxon>
    </lineage>
</organism>
<keyword evidence="1" id="KW-1133">Transmembrane helix</keyword>
<sequence>MSGVPELKLHDVQKKRDRQSGFSLIEISIVTTIVMLIAILGIPAIQSYVIESKVPRVAEELQRFVARMKATTQGFGIAPYDGINTGVLANALRTSSVLLVSGVGSGARVVHGLGSGSSGKGGIHLEPHALPGGQSGTAFALTLRDVNQAACPGLAAILQRIAEHVTIAGTNGPVAVKNTMAEPFMPYNPLLADAQCAAGDNNVFTFVVR</sequence>